<dbReference type="InterPro" id="IPR006860">
    <property type="entry name" value="FecR"/>
</dbReference>
<dbReference type="Gene3D" id="3.55.50.30">
    <property type="match status" value="1"/>
</dbReference>
<gene>
    <name evidence="4" type="ORF">D7Y07_08390</name>
</gene>
<organism evidence="4 5">
    <name type="scientific">Bacteroides acidifaciens</name>
    <dbReference type="NCBI Taxonomy" id="85831"/>
    <lineage>
        <taxon>Bacteria</taxon>
        <taxon>Pseudomonadati</taxon>
        <taxon>Bacteroidota</taxon>
        <taxon>Bacteroidia</taxon>
        <taxon>Bacteroidales</taxon>
        <taxon>Bacteroidaceae</taxon>
        <taxon>Bacteroides</taxon>
    </lineage>
</organism>
<evidence type="ECO:0000259" key="3">
    <source>
        <dbReference type="Pfam" id="PF16344"/>
    </source>
</evidence>
<comment type="caution">
    <text evidence="4">The sequence shown here is derived from an EMBL/GenBank/DDBJ whole genome shotgun (WGS) entry which is preliminary data.</text>
</comment>
<evidence type="ECO:0000259" key="2">
    <source>
        <dbReference type="Pfam" id="PF04773"/>
    </source>
</evidence>
<keyword evidence="1" id="KW-0812">Transmembrane</keyword>
<dbReference type="STRING" id="1235814.GCA_000613385_02126"/>
<dbReference type="Pfam" id="PF04773">
    <property type="entry name" value="FecR"/>
    <property type="match status" value="1"/>
</dbReference>
<evidence type="ECO:0000256" key="1">
    <source>
        <dbReference type="SAM" id="Phobius"/>
    </source>
</evidence>
<feature type="domain" description="FecR protein" evidence="2">
    <location>
        <begin position="118"/>
        <end position="212"/>
    </location>
</feature>
<protein>
    <submittedName>
        <fullName evidence="4">DUF4974 domain-containing protein</fullName>
    </submittedName>
</protein>
<dbReference type="InterPro" id="IPR012373">
    <property type="entry name" value="Ferrdict_sens_TM"/>
</dbReference>
<feature type="domain" description="Protein FecR C-terminal" evidence="3">
    <location>
        <begin position="258"/>
        <end position="325"/>
    </location>
</feature>
<dbReference type="Proteomes" id="UP000267159">
    <property type="component" value="Unassembled WGS sequence"/>
</dbReference>
<dbReference type="FunFam" id="2.60.120.1440:FF:000001">
    <property type="entry name" value="Putative anti-sigma factor"/>
    <property type="match status" value="1"/>
</dbReference>
<evidence type="ECO:0000313" key="4">
    <source>
        <dbReference type="EMBL" id="RLT80394.1"/>
    </source>
</evidence>
<dbReference type="Gene3D" id="2.60.120.1440">
    <property type="match status" value="1"/>
</dbReference>
<dbReference type="InterPro" id="IPR032508">
    <property type="entry name" value="FecR_C"/>
</dbReference>
<feature type="transmembrane region" description="Helical" evidence="1">
    <location>
        <begin position="84"/>
        <end position="109"/>
    </location>
</feature>
<dbReference type="AlphaFoldDB" id="A0A3L8A8N6"/>
<dbReference type="PANTHER" id="PTHR30273:SF2">
    <property type="entry name" value="PROTEIN FECR"/>
    <property type="match status" value="1"/>
</dbReference>
<name>A0A3L8A8N6_9BACE</name>
<dbReference type="Pfam" id="PF16344">
    <property type="entry name" value="FecR_C"/>
    <property type="match status" value="1"/>
</dbReference>
<dbReference type="GO" id="GO:0016989">
    <property type="term" value="F:sigma factor antagonist activity"/>
    <property type="evidence" value="ECO:0007669"/>
    <property type="project" value="TreeGrafter"/>
</dbReference>
<accession>A0A3L8A8N6</accession>
<dbReference type="PIRSF" id="PIRSF018266">
    <property type="entry name" value="FecR"/>
    <property type="match status" value="1"/>
</dbReference>
<dbReference type="PANTHER" id="PTHR30273">
    <property type="entry name" value="PERIPLASMIC SIGNAL SENSOR AND SIGMA FACTOR ACTIVATOR FECR-RELATED"/>
    <property type="match status" value="1"/>
</dbReference>
<dbReference type="RefSeq" id="WP_121767173.1">
    <property type="nucleotide sequence ID" value="NZ_CAMRBV010000029.1"/>
</dbReference>
<evidence type="ECO:0000313" key="5">
    <source>
        <dbReference type="Proteomes" id="UP000267159"/>
    </source>
</evidence>
<sequence length="331" mass="37901">MDEIFLLSYLRGECNDEEAGRVEAWCKEAPENRKVLEQLYYTLFVGDRVAMMNAVDTEASLDKFKSAVREKEKKTRRKNMSLCWGRYSTVAAAFFAGLVFAGGVTWGLVSNKLSDYEVLTVAGQRAQTVLPDGSKVWLNASSKLVYHNSFWSSDRQVDLSGEAYFEVAHDKHAPFIVNSKQIKTCVLGTKFNVRAREEENRVVTTLLQGLVRVDSPRTEENGYLLKPGQTLNVNTDTYQAELIEYNQPTDVLLWINGKLMFKQHSLLEITNVMEKLYDIKFVYEDDALKTERFTGEFSTDSTPDDILNVLMHTNHFDYKKNGRVIRLIKKK</sequence>
<reference evidence="4 5" key="1">
    <citation type="submission" date="2018-09" db="EMBL/GenBank/DDBJ databases">
        <title>Murine metabolic-syndrome-specific gut microbial biobank.</title>
        <authorList>
            <person name="Liu C."/>
        </authorList>
    </citation>
    <scope>NUCLEOTIDE SEQUENCE [LARGE SCALE GENOMIC DNA]</scope>
    <source>
        <strain evidence="4 5">0.1X-D8-26</strain>
    </source>
</reference>
<keyword evidence="1" id="KW-1133">Transmembrane helix</keyword>
<dbReference type="EMBL" id="RAZM01000020">
    <property type="protein sequence ID" value="RLT80394.1"/>
    <property type="molecule type" value="Genomic_DNA"/>
</dbReference>
<proteinExistence type="predicted"/>
<keyword evidence="1" id="KW-0472">Membrane</keyword>